<feature type="transmembrane region" description="Helical" evidence="5">
    <location>
        <begin position="43"/>
        <end position="62"/>
    </location>
</feature>
<feature type="domain" description="NADH:quinone oxidoreductase/Mrp antiporter transmembrane" evidence="7">
    <location>
        <begin position="131"/>
        <end position="428"/>
    </location>
</feature>
<keyword evidence="5" id="KW-1003">Cell membrane</keyword>
<comment type="similarity">
    <text evidence="5">Belongs to the complex I subunit 2 family.</text>
</comment>
<proteinExistence type="inferred from homology"/>
<feature type="transmembrane region" description="Helical" evidence="5">
    <location>
        <begin position="251"/>
        <end position="273"/>
    </location>
</feature>
<evidence type="ECO:0000256" key="6">
    <source>
        <dbReference type="RuleBase" id="RU000320"/>
    </source>
</evidence>
<feature type="transmembrane region" description="Helical" evidence="5">
    <location>
        <begin position="210"/>
        <end position="230"/>
    </location>
</feature>
<evidence type="ECO:0000313" key="9">
    <source>
        <dbReference type="Proteomes" id="UP000264541"/>
    </source>
</evidence>
<organism evidence="8 9">
    <name type="scientific">Peribacillus saganii</name>
    <dbReference type="NCBI Taxonomy" id="2303992"/>
    <lineage>
        <taxon>Bacteria</taxon>
        <taxon>Bacillati</taxon>
        <taxon>Bacillota</taxon>
        <taxon>Bacilli</taxon>
        <taxon>Bacillales</taxon>
        <taxon>Bacillaceae</taxon>
        <taxon>Peribacillus</taxon>
    </lineage>
</organism>
<feature type="transmembrane region" description="Helical" evidence="5">
    <location>
        <begin position="426"/>
        <end position="446"/>
    </location>
</feature>
<dbReference type="GO" id="GO:0008137">
    <property type="term" value="F:NADH dehydrogenase (ubiquinone) activity"/>
    <property type="evidence" value="ECO:0007669"/>
    <property type="project" value="InterPro"/>
</dbReference>
<keyword evidence="9" id="KW-1185">Reference proteome</keyword>
<feature type="transmembrane region" description="Helical" evidence="5">
    <location>
        <begin position="135"/>
        <end position="154"/>
    </location>
</feature>
<sequence>MDLETMLSYEWGAMMPEFIILGVVTLLSLLDLFLPKQYNRKSLAWIALAGIILAIITLISLFDLEVTSILHDTFRLDSFAKAFKLLLLVGAALVILLAESFSPKEGMAENRGEFYYLFLAALLGAMVMSSSGDLITLFVGLELLSISSYILAGFRKKNLASNESAMKYVINGGISTAITLFGMSYLYGLTGSTNLIEMSGTMSAVFDGQFQYLLGLAFFMILVGLSFKLASVPFHMWAPDVYQGSPTPVTAFLSVVSKTAGFIILLRIIISLFLMTPSDETGALTFLERNSDYIGFLAGITMVVGNVIALRQRNIKRMLAYSSIAHAGYILVAIAVLGYFTFDAVWFYLVAYLFMNLGALAVIQLITDKTGSEDISRFAGLYRTSPVLAVAMAIFILSLAGIPGTAGFIGKLTIFMGAFSADPGHYVLGSIMIGATVISYVYYFGIMTQMFFRPALPTEKLKVPGGIMFVLVLCIGGTVLFGLAPNIAFDFLHTNFGSFEDFLQ</sequence>
<keyword evidence="3 5" id="KW-1133">Transmembrane helix</keyword>
<feature type="transmembrane region" description="Helical" evidence="5">
    <location>
        <begin position="293"/>
        <end position="311"/>
    </location>
</feature>
<dbReference type="NCBIfam" id="NF004446">
    <property type="entry name" value="PRK05777.2-4"/>
    <property type="match status" value="1"/>
</dbReference>
<evidence type="ECO:0000256" key="3">
    <source>
        <dbReference type="ARBA" id="ARBA00022989"/>
    </source>
</evidence>
<keyword evidence="5" id="KW-0813">Transport</keyword>
<keyword evidence="5" id="KW-0874">Quinone</keyword>
<dbReference type="GO" id="GO:0005886">
    <property type="term" value="C:plasma membrane"/>
    <property type="evidence" value="ECO:0007669"/>
    <property type="project" value="UniProtKB-SubCell"/>
</dbReference>
<keyword evidence="4 5" id="KW-0472">Membrane</keyword>
<feature type="transmembrane region" description="Helical" evidence="5">
    <location>
        <begin position="82"/>
        <end position="101"/>
    </location>
</feature>
<feature type="transmembrane region" description="Helical" evidence="5">
    <location>
        <begin position="387"/>
        <end position="406"/>
    </location>
</feature>
<keyword evidence="5" id="KW-1278">Translocase</keyword>
<dbReference type="EMBL" id="QVTE01000080">
    <property type="protein sequence ID" value="RFU62196.1"/>
    <property type="molecule type" value="Genomic_DNA"/>
</dbReference>
<dbReference type="InterPro" id="IPR010096">
    <property type="entry name" value="NADH-Q_OxRdtase_suN/2"/>
</dbReference>
<dbReference type="Pfam" id="PF00361">
    <property type="entry name" value="Proton_antipo_M"/>
    <property type="match status" value="1"/>
</dbReference>
<comment type="function">
    <text evidence="5">NDH-1 shuttles electrons from NADH, via FMN and iron-sulfur (Fe-S) centers, to quinones in the respiratory chain. The immediate electron acceptor for the enzyme in this species is believed to be a menaquinone. Couples the redox reaction to proton translocation (for every two electrons transferred, four hydrogen ions are translocated across the cytoplasmic membrane), and thus conserves the redox energy in a proton gradient.</text>
</comment>
<feature type="transmembrane region" description="Helical" evidence="5">
    <location>
        <begin position="12"/>
        <end position="34"/>
    </location>
</feature>
<evidence type="ECO:0000256" key="5">
    <source>
        <dbReference type="HAMAP-Rule" id="MF_00445"/>
    </source>
</evidence>
<dbReference type="GO" id="GO:0042773">
    <property type="term" value="P:ATP synthesis coupled electron transport"/>
    <property type="evidence" value="ECO:0007669"/>
    <property type="project" value="InterPro"/>
</dbReference>
<dbReference type="OrthoDB" id="9811718at2"/>
<protein>
    <recommendedName>
        <fullName evidence="5">NADH-quinone oxidoreductase subunit N</fullName>
        <ecNumber evidence="5">7.1.1.-</ecNumber>
    </recommendedName>
    <alternativeName>
        <fullName evidence="5">NADH dehydrogenase I subunit N</fullName>
    </alternativeName>
    <alternativeName>
        <fullName evidence="5">NDH-1 subunit N</fullName>
    </alternativeName>
</protein>
<evidence type="ECO:0000259" key="7">
    <source>
        <dbReference type="Pfam" id="PF00361"/>
    </source>
</evidence>
<dbReference type="AlphaFoldDB" id="A0A372LA43"/>
<dbReference type="NCBIfam" id="TIGR01770">
    <property type="entry name" value="NDH_I_N"/>
    <property type="match status" value="1"/>
</dbReference>
<dbReference type="PANTHER" id="PTHR22773">
    <property type="entry name" value="NADH DEHYDROGENASE"/>
    <property type="match status" value="1"/>
</dbReference>
<reference evidence="8 9" key="1">
    <citation type="submission" date="2018-08" db="EMBL/GenBank/DDBJ databases">
        <title>Bacillus chawlae sp. nov., Bacillus glennii sp. nov., and Bacillus saganii sp. nov. Isolated from the Vehicle Assembly Building at Kennedy Space Center where the Viking Spacecraft were Assembled.</title>
        <authorList>
            <person name="Seuylemezian A."/>
            <person name="Vaishampayan P."/>
        </authorList>
    </citation>
    <scope>NUCLEOTIDE SEQUENCE [LARGE SCALE GENOMIC DNA]</scope>
    <source>
        <strain evidence="8 9">V47-23a</strain>
    </source>
</reference>
<dbReference type="EC" id="7.1.1.-" evidence="5"/>
<keyword evidence="2 5" id="KW-0812">Transmembrane</keyword>
<evidence type="ECO:0000256" key="1">
    <source>
        <dbReference type="ARBA" id="ARBA00004651"/>
    </source>
</evidence>
<dbReference type="GO" id="GO:0050136">
    <property type="term" value="F:NADH dehydrogenase (quinone) (non-electrogenic) activity"/>
    <property type="evidence" value="ECO:0007669"/>
    <property type="project" value="UniProtKB-UniRule"/>
</dbReference>
<evidence type="ECO:0000313" key="8">
    <source>
        <dbReference type="EMBL" id="RFU62196.1"/>
    </source>
</evidence>
<comment type="caution">
    <text evidence="8">The sequence shown here is derived from an EMBL/GenBank/DDBJ whole genome shotgun (WGS) entry which is preliminary data.</text>
</comment>
<keyword evidence="8" id="KW-0560">Oxidoreductase</keyword>
<comment type="catalytic activity">
    <reaction evidence="5">
        <text>a quinone + NADH + 5 H(+)(in) = a quinol + NAD(+) + 4 H(+)(out)</text>
        <dbReference type="Rhea" id="RHEA:57888"/>
        <dbReference type="ChEBI" id="CHEBI:15378"/>
        <dbReference type="ChEBI" id="CHEBI:24646"/>
        <dbReference type="ChEBI" id="CHEBI:57540"/>
        <dbReference type="ChEBI" id="CHEBI:57945"/>
        <dbReference type="ChEBI" id="CHEBI:132124"/>
    </reaction>
</comment>
<feature type="transmembrane region" description="Helical" evidence="5">
    <location>
        <begin position="467"/>
        <end position="489"/>
    </location>
</feature>
<accession>A0A372LA43</accession>
<dbReference type="GO" id="GO:0048038">
    <property type="term" value="F:quinone binding"/>
    <property type="evidence" value="ECO:0007669"/>
    <property type="project" value="UniProtKB-KW"/>
</dbReference>
<dbReference type="HAMAP" id="MF_00445">
    <property type="entry name" value="NDH1_NuoN_1"/>
    <property type="match status" value="1"/>
</dbReference>
<dbReference type="Proteomes" id="UP000264541">
    <property type="component" value="Unassembled WGS sequence"/>
</dbReference>
<dbReference type="RefSeq" id="WP_117328607.1">
    <property type="nucleotide sequence ID" value="NZ_QVTE01000080.1"/>
</dbReference>
<feature type="transmembrane region" description="Helical" evidence="5">
    <location>
        <begin position="166"/>
        <end position="190"/>
    </location>
</feature>
<comment type="subcellular location">
    <subcellularLocation>
        <location evidence="1 5">Cell membrane</location>
        <topology evidence="1 5">Multi-pass membrane protein</topology>
    </subcellularLocation>
    <subcellularLocation>
        <location evidence="6">Membrane</location>
        <topology evidence="6">Multi-pass membrane protein</topology>
    </subcellularLocation>
</comment>
<feature type="transmembrane region" description="Helical" evidence="5">
    <location>
        <begin position="318"/>
        <end position="340"/>
    </location>
</feature>
<dbReference type="InterPro" id="IPR001750">
    <property type="entry name" value="ND/Mrp_TM"/>
</dbReference>
<keyword evidence="5" id="KW-0520">NAD</keyword>
<feature type="transmembrane region" description="Helical" evidence="5">
    <location>
        <begin position="113"/>
        <end position="129"/>
    </location>
</feature>
<name>A0A372LA43_9BACI</name>
<evidence type="ECO:0000256" key="2">
    <source>
        <dbReference type="ARBA" id="ARBA00022692"/>
    </source>
</evidence>
<feature type="transmembrane region" description="Helical" evidence="5">
    <location>
        <begin position="346"/>
        <end position="366"/>
    </location>
</feature>
<evidence type="ECO:0000256" key="4">
    <source>
        <dbReference type="ARBA" id="ARBA00023136"/>
    </source>
</evidence>
<comment type="subunit">
    <text evidence="5">NDH-1 is composed of 14 different subunits. Subunits NuoA, H, J, K, L, M, N constitute the membrane sector of the complex.</text>
</comment>
<gene>
    <name evidence="5 8" type="primary">nuoN</name>
    <name evidence="8" type="ORF">D0469_20730</name>
</gene>